<protein>
    <submittedName>
        <fullName evidence="1">Uncharacterized protein</fullName>
    </submittedName>
</protein>
<proteinExistence type="predicted"/>
<reference evidence="1" key="1">
    <citation type="submission" date="2020-08" db="EMBL/GenBank/DDBJ databases">
        <title>Multicomponent nature underlies the extraordinary mechanical properties of spider dragline silk.</title>
        <authorList>
            <person name="Kono N."/>
            <person name="Nakamura H."/>
            <person name="Mori M."/>
            <person name="Yoshida Y."/>
            <person name="Ohtoshi R."/>
            <person name="Malay A.D."/>
            <person name="Moran D.A.P."/>
            <person name="Tomita M."/>
            <person name="Numata K."/>
            <person name="Arakawa K."/>
        </authorList>
    </citation>
    <scope>NUCLEOTIDE SEQUENCE</scope>
</reference>
<comment type="caution">
    <text evidence="1">The sequence shown here is derived from an EMBL/GenBank/DDBJ whole genome shotgun (WGS) entry which is preliminary data.</text>
</comment>
<dbReference type="EMBL" id="BMAW01128667">
    <property type="protein sequence ID" value="GFU26859.1"/>
    <property type="molecule type" value="Genomic_DNA"/>
</dbReference>
<dbReference type="AlphaFoldDB" id="A0A8X6ULN5"/>
<evidence type="ECO:0000313" key="2">
    <source>
        <dbReference type="Proteomes" id="UP000887013"/>
    </source>
</evidence>
<dbReference type="OrthoDB" id="10577696at2759"/>
<keyword evidence="2" id="KW-1185">Reference proteome</keyword>
<sequence>MELYVSQNLKIYTIPQNLFSLRSKRAYLSEISPITPSPKNTSPFSSIKVHFGKRTILGVGKNKKVAIPLALFRREGNPTQCVSPTINGAVTLSWPHFPFGVRGAIVNRGPNSNGGDVSRPAVIAVSFYYFPRCARMR</sequence>
<name>A0A8X6ULN5_NEPPI</name>
<accession>A0A8X6ULN5</accession>
<evidence type="ECO:0000313" key="1">
    <source>
        <dbReference type="EMBL" id="GFU26859.1"/>
    </source>
</evidence>
<organism evidence="1 2">
    <name type="scientific">Nephila pilipes</name>
    <name type="common">Giant wood spider</name>
    <name type="synonym">Nephila maculata</name>
    <dbReference type="NCBI Taxonomy" id="299642"/>
    <lineage>
        <taxon>Eukaryota</taxon>
        <taxon>Metazoa</taxon>
        <taxon>Ecdysozoa</taxon>
        <taxon>Arthropoda</taxon>
        <taxon>Chelicerata</taxon>
        <taxon>Arachnida</taxon>
        <taxon>Araneae</taxon>
        <taxon>Araneomorphae</taxon>
        <taxon>Entelegynae</taxon>
        <taxon>Araneoidea</taxon>
        <taxon>Nephilidae</taxon>
        <taxon>Nephila</taxon>
    </lineage>
</organism>
<gene>
    <name evidence="1" type="ORF">NPIL_316501</name>
</gene>
<dbReference type="Proteomes" id="UP000887013">
    <property type="component" value="Unassembled WGS sequence"/>
</dbReference>